<keyword evidence="3" id="KW-1185">Reference proteome</keyword>
<name>A0ABR2ZFP2_9AGAR</name>
<evidence type="ECO:0000313" key="3">
    <source>
        <dbReference type="Proteomes" id="UP001437256"/>
    </source>
</evidence>
<proteinExistence type="predicted"/>
<dbReference type="Proteomes" id="UP001437256">
    <property type="component" value="Unassembled WGS sequence"/>
</dbReference>
<feature type="region of interest" description="Disordered" evidence="1">
    <location>
        <begin position="326"/>
        <end position="370"/>
    </location>
</feature>
<dbReference type="EMBL" id="JBBXMP010000194">
    <property type="protein sequence ID" value="KAL0060067.1"/>
    <property type="molecule type" value="Genomic_DNA"/>
</dbReference>
<organism evidence="2 3">
    <name type="scientific">Marasmius tenuissimus</name>
    <dbReference type="NCBI Taxonomy" id="585030"/>
    <lineage>
        <taxon>Eukaryota</taxon>
        <taxon>Fungi</taxon>
        <taxon>Dikarya</taxon>
        <taxon>Basidiomycota</taxon>
        <taxon>Agaricomycotina</taxon>
        <taxon>Agaricomycetes</taxon>
        <taxon>Agaricomycetidae</taxon>
        <taxon>Agaricales</taxon>
        <taxon>Marasmiineae</taxon>
        <taxon>Marasmiaceae</taxon>
        <taxon>Marasmius</taxon>
    </lineage>
</organism>
<evidence type="ECO:0000256" key="1">
    <source>
        <dbReference type="SAM" id="MobiDB-lite"/>
    </source>
</evidence>
<sequence>MIDRRYLSNDYIQDLHPSKYKQELDLYNRLLKHSPPLWEFLETLHEMKDYDGVEDAGKMLQRIASQAKSSDTYKVLTSIIGYIPRTLSDNDRLKPPIDAKNKDLQGLNHPDIAALLAPRDLHKHLFLPHTDKRYKHTVAKMMKKGKKKIIWYLLHLLKFLYGRYVPGDSFAGLFTSDIMFCTGRSISTTPSSALRREDWESAKGNNTQMKIHYVTARMICYVAYHIRHALIVSDTWDQDNKFNYAEFFHCTHTLLTRSFFDLQDYLDAVSKEVPRLENKKDLMKNELLEHHEKVSELIIETNKVRHAAWQQDVFCQWNIQASPDGEDNNNNLYYDPDGTPHRRPRKDGTNNSGECTCKQAHTANDSNTDA</sequence>
<evidence type="ECO:0000313" key="2">
    <source>
        <dbReference type="EMBL" id="KAL0060067.1"/>
    </source>
</evidence>
<comment type="caution">
    <text evidence="2">The sequence shown here is derived from an EMBL/GenBank/DDBJ whole genome shotgun (WGS) entry which is preliminary data.</text>
</comment>
<gene>
    <name evidence="2" type="ORF">AAF712_013143</name>
</gene>
<dbReference type="InterPro" id="IPR046521">
    <property type="entry name" value="DUF6698"/>
</dbReference>
<reference evidence="2 3" key="1">
    <citation type="submission" date="2024-05" db="EMBL/GenBank/DDBJ databases">
        <title>A draft genome resource for the thread blight pathogen Marasmius tenuissimus strain MS-2.</title>
        <authorList>
            <person name="Yulfo-Soto G.E."/>
            <person name="Baruah I.K."/>
            <person name="Amoako-Attah I."/>
            <person name="Bukari Y."/>
            <person name="Meinhardt L.W."/>
            <person name="Bailey B.A."/>
            <person name="Cohen S.P."/>
        </authorList>
    </citation>
    <scope>NUCLEOTIDE SEQUENCE [LARGE SCALE GENOMIC DNA]</scope>
    <source>
        <strain evidence="2 3">MS-2</strain>
    </source>
</reference>
<accession>A0ABR2ZFP2</accession>
<protein>
    <submittedName>
        <fullName evidence="2">Uncharacterized protein</fullName>
    </submittedName>
</protein>
<dbReference type="Pfam" id="PF20414">
    <property type="entry name" value="DUF6698"/>
    <property type="match status" value="1"/>
</dbReference>
<feature type="compositionally biased region" description="Polar residues" evidence="1">
    <location>
        <begin position="349"/>
        <end position="370"/>
    </location>
</feature>